<protein>
    <submittedName>
        <fullName evidence="1">7-dehydrocholesterol reductase</fullName>
        <ecNumber evidence="1">1.3.1.21</ecNumber>
    </submittedName>
</protein>
<keyword evidence="1" id="KW-0560">Oxidoreductase</keyword>
<dbReference type="GO" id="GO:0047598">
    <property type="term" value="F:7-dehydrocholesterol reductase activity"/>
    <property type="evidence" value="ECO:0007669"/>
    <property type="project" value="UniProtKB-EC"/>
</dbReference>
<dbReference type="EC" id="1.3.1.21" evidence="1"/>
<dbReference type="EMBL" id="NKXS01003140">
    <property type="protein sequence ID" value="PIN10761.1"/>
    <property type="molecule type" value="Genomic_DNA"/>
</dbReference>
<evidence type="ECO:0000313" key="2">
    <source>
        <dbReference type="Proteomes" id="UP000231279"/>
    </source>
</evidence>
<gene>
    <name evidence="1" type="ORF">CDL12_16645</name>
</gene>
<dbReference type="AlphaFoldDB" id="A0A2G9GZQ5"/>
<reference evidence="2" key="1">
    <citation type="journal article" date="2018" name="Gigascience">
        <title>Genome assembly of the Pink Ipe (Handroanthus impetiginosus, Bignoniaceae), a highly valued, ecologically keystone Neotropical timber forest tree.</title>
        <authorList>
            <person name="Silva-Junior O.B."/>
            <person name="Grattapaglia D."/>
            <person name="Novaes E."/>
            <person name="Collevatti R.G."/>
        </authorList>
    </citation>
    <scope>NUCLEOTIDE SEQUENCE [LARGE SCALE GENOMIC DNA]</scope>
    <source>
        <strain evidence="2">cv. UFG-1</strain>
    </source>
</reference>
<comment type="caution">
    <text evidence="1">The sequence shown here is derived from an EMBL/GenBank/DDBJ whole genome shotgun (WGS) entry which is preliminary data.</text>
</comment>
<accession>A0A2G9GZQ5</accession>
<proteinExistence type="predicted"/>
<sequence length="87" mass="9878">MREPKLTMSLKGIRTRRSPVYYQDPAKLSWNGPSTLGFAILGWTMICSSIQLNIAKSKFAGPGVYICWQCLVWVLSVYASPRGYNFR</sequence>
<organism evidence="1 2">
    <name type="scientific">Handroanthus impetiginosus</name>
    <dbReference type="NCBI Taxonomy" id="429701"/>
    <lineage>
        <taxon>Eukaryota</taxon>
        <taxon>Viridiplantae</taxon>
        <taxon>Streptophyta</taxon>
        <taxon>Embryophyta</taxon>
        <taxon>Tracheophyta</taxon>
        <taxon>Spermatophyta</taxon>
        <taxon>Magnoliopsida</taxon>
        <taxon>eudicotyledons</taxon>
        <taxon>Gunneridae</taxon>
        <taxon>Pentapetalae</taxon>
        <taxon>asterids</taxon>
        <taxon>lamiids</taxon>
        <taxon>Lamiales</taxon>
        <taxon>Bignoniaceae</taxon>
        <taxon>Crescentiina</taxon>
        <taxon>Tabebuia alliance</taxon>
        <taxon>Handroanthus</taxon>
    </lineage>
</organism>
<dbReference type="Proteomes" id="UP000231279">
    <property type="component" value="Unassembled WGS sequence"/>
</dbReference>
<evidence type="ECO:0000313" key="1">
    <source>
        <dbReference type="EMBL" id="PIN10761.1"/>
    </source>
</evidence>
<name>A0A2G9GZQ5_9LAMI</name>
<keyword evidence="2" id="KW-1185">Reference proteome</keyword>